<evidence type="ECO:0000313" key="8">
    <source>
        <dbReference type="Proteomes" id="UP000827892"/>
    </source>
</evidence>
<evidence type="ECO:0000256" key="2">
    <source>
        <dbReference type="ARBA" id="ARBA00022737"/>
    </source>
</evidence>
<dbReference type="EMBL" id="CP090896">
    <property type="protein sequence ID" value="ULT80986.1"/>
    <property type="molecule type" value="Genomic_DNA"/>
</dbReference>
<dbReference type="SMART" id="SM01088">
    <property type="entry name" value="Col_cuticle_N"/>
    <property type="match status" value="1"/>
</dbReference>
<reference evidence="7 8" key="1">
    <citation type="submission" date="2022-05" db="EMBL/GenBank/DDBJ databases">
        <title>Chromosome-level reference genomes for two strains of Caenorhabditis briggsae: an improved platform for comparative genomics.</title>
        <authorList>
            <person name="Stevens L."/>
            <person name="Andersen E.C."/>
        </authorList>
    </citation>
    <scope>NUCLEOTIDE SEQUENCE [LARGE SCALE GENOMIC DNA]</scope>
    <source>
        <strain evidence="7">QX1410_ONT</strain>
        <tissue evidence="7">Whole-organism</tissue>
    </source>
</reference>
<dbReference type="Pfam" id="PF01484">
    <property type="entry name" value="Col_cuticle_N"/>
    <property type="match status" value="1"/>
</dbReference>
<name>A0AAE9CUJ3_CAEBR</name>
<keyword evidence="5" id="KW-0472">Membrane</keyword>
<keyword evidence="2" id="KW-0677">Repeat</keyword>
<evidence type="ECO:0000256" key="1">
    <source>
        <dbReference type="ARBA" id="ARBA00011518"/>
    </source>
</evidence>
<dbReference type="AlphaFoldDB" id="A0AAE9CUJ3"/>
<evidence type="ECO:0000256" key="5">
    <source>
        <dbReference type="SAM" id="Phobius"/>
    </source>
</evidence>
<comment type="subunit">
    <text evidence="1">Collagen polypeptide chains are complexed within the cuticle by disulfide bonds and other types of covalent cross-links.</text>
</comment>
<dbReference type="GO" id="GO:0042302">
    <property type="term" value="F:structural constituent of cuticle"/>
    <property type="evidence" value="ECO:0007669"/>
    <property type="project" value="InterPro"/>
</dbReference>
<proteinExistence type="predicted"/>
<protein>
    <recommendedName>
        <fullName evidence="6">Nematode cuticle collagen N-terminal domain-containing protein</fullName>
    </recommendedName>
</protein>
<keyword evidence="5" id="KW-0812">Transmembrane</keyword>
<keyword evidence="5" id="KW-1133">Transmembrane helix</keyword>
<dbReference type="InterPro" id="IPR002486">
    <property type="entry name" value="Col_cuticle_N"/>
</dbReference>
<accession>A0AAE9CUJ3</accession>
<evidence type="ECO:0000313" key="7">
    <source>
        <dbReference type="EMBL" id="ULT80986.1"/>
    </source>
</evidence>
<feature type="region of interest" description="Disordered" evidence="4">
    <location>
        <begin position="98"/>
        <end position="133"/>
    </location>
</feature>
<organism evidence="7 8">
    <name type="scientific">Caenorhabditis briggsae</name>
    <dbReference type="NCBI Taxonomy" id="6238"/>
    <lineage>
        <taxon>Eukaryota</taxon>
        <taxon>Metazoa</taxon>
        <taxon>Ecdysozoa</taxon>
        <taxon>Nematoda</taxon>
        <taxon>Chromadorea</taxon>
        <taxon>Rhabditida</taxon>
        <taxon>Rhabditina</taxon>
        <taxon>Rhabditomorpha</taxon>
        <taxon>Rhabditoidea</taxon>
        <taxon>Rhabditidae</taxon>
        <taxon>Peloderinae</taxon>
        <taxon>Caenorhabditis</taxon>
    </lineage>
</organism>
<feature type="transmembrane region" description="Helical" evidence="5">
    <location>
        <begin position="16"/>
        <end position="40"/>
    </location>
</feature>
<evidence type="ECO:0000256" key="3">
    <source>
        <dbReference type="ARBA" id="ARBA00023157"/>
    </source>
</evidence>
<keyword evidence="3" id="KW-1015">Disulfide bond</keyword>
<evidence type="ECO:0000256" key="4">
    <source>
        <dbReference type="SAM" id="MobiDB-lite"/>
    </source>
</evidence>
<gene>
    <name evidence="7" type="ORF">L3Y34_011090</name>
</gene>
<sequence>MEAKAKFAEAADLKKFAFFGVAVATVSTLIVVVAVPIFCVHMQSVTSGLSEELMFCKAKNVYVRGEIQQLSVIRETSRQKRQTPQTCCSCGIGETGPAGVPGQEGAPGNDGKAGQPGAPGADADEQGFHYKAP</sequence>
<feature type="compositionally biased region" description="Low complexity" evidence="4">
    <location>
        <begin position="110"/>
        <end position="121"/>
    </location>
</feature>
<feature type="domain" description="Nematode cuticle collagen N-terminal" evidence="6">
    <location>
        <begin position="15"/>
        <end position="67"/>
    </location>
</feature>
<evidence type="ECO:0000259" key="6">
    <source>
        <dbReference type="SMART" id="SM01088"/>
    </source>
</evidence>
<dbReference type="Proteomes" id="UP000827892">
    <property type="component" value="Chromosome X"/>
</dbReference>